<evidence type="ECO:0000256" key="4">
    <source>
        <dbReference type="ARBA" id="ARBA00022884"/>
    </source>
</evidence>
<evidence type="ECO:0000256" key="7">
    <source>
        <dbReference type="ARBA" id="ARBA00069727"/>
    </source>
</evidence>
<dbReference type="GO" id="GO:0032040">
    <property type="term" value="C:small-subunit processome"/>
    <property type="evidence" value="ECO:0007669"/>
    <property type="project" value="TreeGrafter"/>
</dbReference>
<evidence type="ECO:0000256" key="2">
    <source>
        <dbReference type="ARBA" id="ARBA00007465"/>
    </source>
</evidence>
<dbReference type="OrthoDB" id="10248812at2759"/>
<sequence length="182" mass="21052">MRQLKHHEKKLLRKVDLYSWKKEDNLRVAQILRRYHIQNREDYTAYSRICGMVTKLATKLKTLPPDDAFRVAMTDQLLTKLADLGVINKATSLKSAEDITASAICRRRLPVVMVRLKMAQTLKAAITFIESGQIRVGPNCVTDPAFLVTKAMEDYVTWTDTSKIRRTVQKYNDKLDDFDLLY</sequence>
<gene>
    <name evidence="12" type="ORF">IV203_014928</name>
</gene>
<evidence type="ECO:0000259" key="11">
    <source>
        <dbReference type="SMART" id="SM01390"/>
    </source>
</evidence>
<dbReference type="GO" id="GO:0030515">
    <property type="term" value="F:snoRNA binding"/>
    <property type="evidence" value="ECO:0007669"/>
    <property type="project" value="TreeGrafter"/>
</dbReference>
<comment type="similarity">
    <text evidence="2">Belongs to the universal ribosomal protein uS4 family.</text>
</comment>
<dbReference type="SMART" id="SM00363">
    <property type="entry name" value="S4"/>
    <property type="match status" value="1"/>
</dbReference>
<feature type="domain" description="RNA-binding S4" evidence="10">
    <location>
        <begin position="107"/>
        <end position="173"/>
    </location>
</feature>
<evidence type="ECO:0000256" key="8">
    <source>
        <dbReference type="ARBA" id="ARBA00072223"/>
    </source>
</evidence>
<keyword evidence="13" id="KW-1185">Reference proteome</keyword>
<protein>
    <recommendedName>
        <fullName evidence="7">U3 small nucleolar ribonucleoprotein protein IMP3</fullName>
    </recommendedName>
    <alternativeName>
        <fullName evidence="8">U3 small nucleolar ribonucleoprotein protein imp3</fullName>
    </alternativeName>
</protein>
<dbReference type="AlphaFoldDB" id="A0A9K3L9T1"/>
<keyword evidence="4 9" id="KW-0694">RNA-binding</keyword>
<dbReference type="Pfam" id="PF00163">
    <property type="entry name" value="Ribosomal_S4"/>
    <property type="match status" value="1"/>
</dbReference>
<reference evidence="12" key="1">
    <citation type="journal article" date="2021" name="Sci. Rep.">
        <title>Diploid genomic architecture of Nitzschia inconspicua, an elite biomass production diatom.</title>
        <authorList>
            <person name="Oliver A."/>
            <person name="Podell S."/>
            <person name="Pinowska A."/>
            <person name="Traller J.C."/>
            <person name="Smith S.R."/>
            <person name="McClure R."/>
            <person name="Beliaev A."/>
            <person name="Bohutskyi P."/>
            <person name="Hill E.A."/>
            <person name="Rabines A."/>
            <person name="Zheng H."/>
            <person name="Allen L.Z."/>
            <person name="Kuo A."/>
            <person name="Grigoriev I.V."/>
            <person name="Allen A.E."/>
            <person name="Hazlebeck D."/>
            <person name="Allen E.E."/>
        </authorList>
    </citation>
    <scope>NUCLEOTIDE SEQUENCE</scope>
    <source>
        <strain evidence="12">Hildebrandi</strain>
    </source>
</reference>
<keyword evidence="5" id="KW-0539">Nucleus</keyword>
<dbReference type="InterPro" id="IPR002942">
    <property type="entry name" value="S4_RNA-bd"/>
</dbReference>
<dbReference type="GO" id="GO:0042274">
    <property type="term" value="P:ribosomal small subunit biogenesis"/>
    <property type="evidence" value="ECO:0007669"/>
    <property type="project" value="TreeGrafter"/>
</dbReference>
<dbReference type="GO" id="GO:0019843">
    <property type="term" value="F:rRNA binding"/>
    <property type="evidence" value="ECO:0007669"/>
    <property type="project" value="InterPro"/>
</dbReference>
<dbReference type="SMART" id="SM01390">
    <property type="entry name" value="Ribosomal_S4"/>
    <property type="match status" value="1"/>
</dbReference>
<organism evidence="12 13">
    <name type="scientific">Nitzschia inconspicua</name>
    <dbReference type="NCBI Taxonomy" id="303405"/>
    <lineage>
        <taxon>Eukaryota</taxon>
        <taxon>Sar</taxon>
        <taxon>Stramenopiles</taxon>
        <taxon>Ochrophyta</taxon>
        <taxon>Bacillariophyta</taxon>
        <taxon>Bacillariophyceae</taxon>
        <taxon>Bacillariophycidae</taxon>
        <taxon>Bacillariales</taxon>
        <taxon>Bacillariaceae</taxon>
        <taxon>Nitzschia</taxon>
    </lineage>
</organism>
<name>A0A9K3L9T1_9STRA</name>
<dbReference type="PROSITE" id="PS50889">
    <property type="entry name" value="S4"/>
    <property type="match status" value="1"/>
</dbReference>
<feature type="domain" description="Small ribosomal subunit protein uS4 N-terminal" evidence="11">
    <location>
        <begin position="3"/>
        <end position="106"/>
    </location>
</feature>
<dbReference type="PANTHER" id="PTHR11831:SF1">
    <property type="entry name" value="U3 SMALL NUCLEOLAR RIBONUCLEOPROTEIN PROTEIN IMP3"/>
    <property type="match status" value="1"/>
</dbReference>
<dbReference type="FunFam" id="3.10.290.10:FF:000006">
    <property type="entry name" value="U3 small nucleolar ribonucleoprotein IMP3"/>
    <property type="match status" value="1"/>
</dbReference>
<dbReference type="Pfam" id="PF01479">
    <property type="entry name" value="S4"/>
    <property type="match status" value="1"/>
</dbReference>
<reference evidence="12" key="2">
    <citation type="submission" date="2021-04" db="EMBL/GenBank/DDBJ databases">
        <authorList>
            <person name="Podell S."/>
        </authorList>
    </citation>
    <scope>NUCLEOTIDE SEQUENCE</scope>
    <source>
        <strain evidence="12">Hildebrandi</strain>
    </source>
</reference>
<dbReference type="InterPro" id="IPR001912">
    <property type="entry name" value="Ribosomal_uS4_N"/>
</dbReference>
<dbReference type="CDD" id="cd00165">
    <property type="entry name" value="S4"/>
    <property type="match status" value="1"/>
</dbReference>
<keyword evidence="6" id="KW-0687">Ribonucleoprotein</keyword>
<evidence type="ECO:0000313" key="12">
    <source>
        <dbReference type="EMBL" id="KAG7358340.1"/>
    </source>
</evidence>
<dbReference type="EMBL" id="JAGRRH010000014">
    <property type="protein sequence ID" value="KAG7358340.1"/>
    <property type="molecule type" value="Genomic_DNA"/>
</dbReference>
<dbReference type="GO" id="GO:0006364">
    <property type="term" value="P:rRNA processing"/>
    <property type="evidence" value="ECO:0007669"/>
    <property type="project" value="TreeGrafter"/>
</dbReference>
<proteinExistence type="inferred from homology"/>
<comment type="subcellular location">
    <subcellularLocation>
        <location evidence="1">Nucleus</location>
        <location evidence="1">Nucleolus</location>
    </subcellularLocation>
</comment>
<dbReference type="Proteomes" id="UP000693970">
    <property type="component" value="Unassembled WGS sequence"/>
</dbReference>
<keyword evidence="3" id="KW-0690">Ribosome biogenesis</keyword>
<evidence type="ECO:0000256" key="5">
    <source>
        <dbReference type="ARBA" id="ARBA00023242"/>
    </source>
</evidence>
<dbReference type="GO" id="GO:0034457">
    <property type="term" value="C:Mpp10 complex"/>
    <property type="evidence" value="ECO:0007669"/>
    <property type="project" value="TreeGrafter"/>
</dbReference>
<dbReference type="PANTHER" id="PTHR11831">
    <property type="entry name" value="30S 40S RIBOSOMAL PROTEIN"/>
    <property type="match status" value="1"/>
</dbReference>
<evidence type="ECO:0000259" key="10">
    <source>
        <dbReference type="SMART" id="SM00363"/>
    </source>
</evidence>
<evidence type="ECO:0000313" key="13">
    <source>
        <dbReference type="Proteomes" id="UP000693970"/>
    </source>
</evidence>
<evidence type="ECO:0000256" key="6">
    <source>
        <dbReference type="ARBA" id="ARBA00023274"/>
    </source>
</evidence>
<comment type="caution">
    <text evidence="12">The sequence shown here is derived from an EMBL/GenBank/DDBJ whole genome shotgun (WGS) entry which is preliminary data.</text>
</comment>
<dbReference type="InterPro" id="IPR022801">
    <property type="entry name" value="Ribosomal_uS4"/>
</dbReference>
<evidence type="ECO:0000256" key="3">
    <source>
        <dbReference type="ARBA" id="ARBA00022517"/>
    </source>
</evidence>
<evidence type="ECO:0000256" key="9">
    <source>
        <dbReference type="PROSITE-ProRule" id="PRU00182"/>
    </source>
</evidence>
<accession>A0A9K3L9T1</accession>
<evidence type="ECO:0000256" key="1">
    <source>
        <dbReference type="ARBA" id="ARBA00004604"/>
    </source>
</evidence>